<sequence length="94" mass="10266">MTTYSMMACLFVFPLGHAIEKACDIRFNIPSRVELLTDPDHAPVSGSVLLLRPTPGHYGAQQFIIAILSFPLMKQIISSPHGHTGGQELAHIVI</sequence>
<name>A0A4C1XID8_EUMVA</name>
<dbReference type="EMBL" id="BGZK01000875">
    <property type="protein sequence ID" value="GBP63656.1"/>
    <property type="molecule type" value="Genomic_DNA"/>
</dbReference>
<organism evidence="2 3">
    <name type="scientific">Eumeta variegata</name>
    <name type="common">Bagworm moth</name>
    <name type="synonym">Eumeta japonica</name>
    <dbReference type="NCBI Taxonomy" id="151549"/>
    <lineage>
        <taxon>Eukaryota</taxon>
        <taxon>Metazoa</taxon>
        <taxon>Ecdysozoa</taxon>
        <taxon>Arthropoda</taxon>
        <taxon>Hexapoda</taxon>
        <taxon>Insecta</taxon>
        <taxon>Pterygota</taxon>
        <taxon>Neoptera</taxon>
        <taxon>Endopterygota</taxon>
        <taxon>Lepidoptera</taxon>
        <taxon>Glossata</taxon>
        <taxon>Ditrysia</taxon>
        <taxon>Tineoidea</taxon>
        <taxon>Psychidae</taxon>
        <taxon>Oiketicinae</taxon>
        <taxon>Eumeta</taxon>
    </lineage>
</organism>
<dbReference type="AlphaFoldDB" id="A0A4C1XID8"/>
<keyword evidence="1" id="KW-0732">Signal</keyword>
<keyword evidence="3" id="KW-1185">Reference proteome</keyword>
<reference evidence="2 3" key="1">
    <citation type="journal article" date="2019" name="Commun. Biol.">
        <title>The bagworm genome reveals a unique fibroin gene that provides high tensile strength.</title>
        <authorList>
            <person name="Kono N."/>
            <person name="Nakamura H."/>
            <person name="Ohtoshi R."/>
            <person name="Tomita M."/>
            <person name="Numata K."/>
            <person name="Arakawa K."/>
        </authorList>
    </citation>
    <scope>NUCLEOTIDE SEQUENCE [LARGE SCALE GENOMIC DNA]</scope>
</reference>
<dbReference type="Proteomes" id="UP000299102">
    <property type="component" value="Unassembled WGS sequence"/>
</dbReference>
<evidence type="ECO:0000313" key="3">
    <source>
        <dbReference type="Proteomes" id="UP000299102"/>
    </source>
</evidence>
<gene>
    <name evidence="2" type="ORF">EVAR_47994_1</name>
</gene>
<evidence type="ECO:0008006" key="4">
    <source>
        <dbReference type="Google" id="ProtNLM"/>
    </source>
</evidence>
<comment type="caution">
    <text evidence="2">The sequence shown here is derived from an EMBL/GenBank/DDBJ whole genome shotgun (WGS) entry which is preliminary data.</text>
</comment>
<accession>A0A4C1XID8</accession>
<evidence type="ECO:0000313" key="2">
    <source>
        <dbReference type="EMBL" id="GBP63656.1"/>
    </source>
</evidence>
<evidence type="ECO:0000256" key="1">
    <source>
        <dbReference type="SAM" id="SignalP"/>
    </source>
</evidence>
<feature type="signal peptide" evidence="1">
    <location>
        <begin position="1"/>
        <end position="18"/>
    </location>
</feature>
<protein>
    <recommendedName>
        <fullName evidence="4">Secreted protein</fullName>
    </recommendedName>
</protein>
<feature type="chain" id="PRO_5020036066" description="Secreted protein" evidence="1">
    <location>
        <begin position="19"/>
        <end position="94"/>
    </location>
</feature>
<proteinExistence type="predicted"/>